<dbReference type="Proteomes" id="UP000010475">
    <property type="component" value="Chromosome"/>
</dbReference>
<feature type="compositionally biased region" description="Polar residues" evidence="1">
    <location>
        <begin position="149"/>
        <end position="158"/>
    </location>
</feature>
<proteinExistence type="predicted"/>
<reference evidence="3 4" key="1">
    <citation type="submission" date="2012-06" db="EMBL/GenBank/DDBJ databases">
        <title>Finished chromosome of genome of Cylindrospermum stagnale PCC 7417.</title>
        <authorList>
            <consortium name="US DOE Joint Genome Institute"/>
            <person name="Gugger M."/>
            <person name="Coursin T."/>
            <person name="Rippka R."/>
            <person name="Tandeau De Marsac N."/>
            <person name="Huntemann M."/>
            <person name="Wei C.-L."/>
            <person name="Han J."/>
            <person name="Detter J.C."/>
            <person name="Han C."/>
            <person name="Tapia R."/>
            <person name="Chen A."/>
            <person name="Kyrpides N."/>
            <person name="Mavromatis K."/>
            <person name="Markowitz V."/>
            <person name="Szeto E."/>
            <person name="Ivanova N."/>
            <person name="Pagani I."/>
            <person name="Pati A."/>
            <person name="Goodwin L."/>
            <person name="Nordberg H.P."/>
            <person name="Cantor M.N."/>
            <person name="Hua S.X."/>
            <person name="Woyke T."/>
            <person name="Kerfeld C.A."/>
        </authorList>
    </citation>
    <scope>NUCLEOTIDE SEQUENCE [LARGE SCALE GENOMIC DNA]</scope>
    <source>
        <strain evidence="3 4">PCC 7417</strain>
    </source>
</reference>
<protein>
    <recommendedName>
        <fullName evidence="2">eCIS core domain-containing protein</fullName>
    </recommendedName>
</protein>
<name>K9X1C7_9NOST</name>
<evidence type="ECO:0000259" key="2">
    <source>
        <dbReference type="Pfam" id="PF13699"/>
    </source>
</evidence>
<dbReference type="OrthoDB" id="292792at2"/>
<dbReference type="PATRIC" id="fig|56107.3.peg.3731"/>
<dbReference type="HOGENOM" id="CLU_622177_0_0_3"/>
<feature type="domain" description="eCIS core" evidence="2">
    <location>
        <begin position="219"/>
        <end position="296"/>
    </location>
</feature>
<dbReference type="EMBL" id="CP003642">
    <property type="protein sequence ID" value="AFZ25547.1"/>
    <property type="molecule type" value="Genomic_DNA"/>
</dbReference>
<feature type="compositionally biased region" description="Basic and acidic residues" evidence="1">
    <location>
        <begin position="50"/>
        <end position="59"/>
    </location>
</feature>
<gene>
    <name evidence="3" type="ORF">Cylst_3397</name>
</gene>
<organism evidence="3 4">
    <name type="scientific">Cylindrospermum stagnale PCC 7417</name>
    <dbReference type="NCBI Taxonomy" id="56107"/>
    <lineage>
        <taxon>Bacteria</taxon>
        <taxon>Bacillati</taxon>
        <taxon>Cyanobacteriota</taxon>
        <taxon>Cyanophyceae</taxon>
        <taxon>Nostocales</taxon>
        <taxon>Nostocaceae</taxon>
        <taxon>Cylindrospermum</taxon>
    </lineage>
</organism>
<dbReference type="RefSeq" id="WP_015208795.1">
    <property type="nucleotide sequence ID" value="NC_019757.1"/>
</dbReference>
<sequence length="440" mass="48678">MYSREHRTAKSSSNSSDRPAANQFAPRRFVVQPKTEEVSPVQDQTPDAQAKAERLKEVGHSFLDGVKLAPRSTPAKTPRIQMKLSIGQPGDKYEQEADKMAQDVVQRISAPESESVQRQTPEEEEPVQAKSLSETIQRQTPEEEEVQAKSLSETIQRQTPEEEEVQAKSLSETIQRQTPEEEEPVQAKSMVQRVSSEGGTAATPDIEESIQQAKGSGQPLAENVREPMEKAFGADFSGVKVHTDSKSDQLNQSIQARAFTTGQDLFFRGGEYNPGSKGGQELIAHELTHVVQQTGAVQRKGKMGAGTSRTLDFITMKRKHIQLTGDDKYGHWWTEIDGGESYGWWPKYHVGLKGTLFGVEGELNGMTSFGGSSTKDPHHGDSAEQFHPVYTGSKTNAAIKADIRSFASSYSGQWRWTFGFGQNCHTFQKSLMNTIGIKES</sequence>
<evidence type="ECO:0000313" key="4">
    <source>
        <dbReference type="Proteomes" id="UP000010475"/>
    </source>
</evidence>
<keyword evidence="4" id="KW-1185">Reference proteome</keyword>
<evidence type="ECO:0000313" key="3">
    <source>
        <dbReference type="EMBL" id="AFZ25547.1"/>
    </source>
</evidence>
<feature type="compositionally biased region" description="Polar residues" evidence="1">
    <location>
        <begin position="130"/>
        <end position="139"/>
    </location>
</feature>
<dbReference type="KEGG" id="csg:Cylst_3397"/>
<accession>K9X1C7</accession>
<dbReference type="STRING" id="56107.Cylst_3397"/>
<dbReference type="AlphaFoldDB" id="K9X1C7"/>
<feature type="compositionally biased region" description="Polar residues" evidence="1">
    <location>
        <begin position="168"/>
        <end position="177"/>
    </location>
</feature>
<dbReference type="InterPro" id="IPR025295">
    <property type="entry name" value="eCIS_core_dom"/>
</dbReference>
<evidence type="ECO:0000256" key="1">
    <source>
        <dbReference type="SAM" id="MobiDB-lite"/>
    </source>
</evidence>
<dbReference type="Pfam" id="PF13699">
    <property type="entry name" value="eCIS_core"/>
    <property type="match status" value="1"/>
</dbReference>
<feature type="compositionally biased region" description="Basic and acidic residues" evidence="1">
    <location>
        <begin position="91"/>
        <end position="101"/>
    </location>
</feature>
<feature type="region of interest" description="Disordered" evidence="1">
    <location>
        <begin position="1"/>
        <end position="203"/>
    </location>
</feature>
<dbReference type="eggNOG" id="COG0656">
    <property type="taxonomic scope" value="Bacteria"/>
</dbReference>